<reference evidence="1 2" key="1">
    <citation type="submission" date="2019-05" db="EMBL/GenBank/DDBJ databases">
        <title>Arcobacter sp. nov., isolated from sea sediment.</title>
        <authorList>
            <person name="Kim W."/>
        </authorList>
    </citation>
    <scope>NUCLEOTIDE SEQUENCE [LARGE SCALE GENOMIC DNA]</scope>
    <source>
        <strain evidence="1 2">CAU 1517</strain>
    </source>
</reference>
<gene>
    <name evidence="1" type="ORF">FDK22_09240</name>
</gene>
<evidence type="ECO:0000313" key="1">
    <source>
        <dbReference type="EMBL" id="TLP37500.1"/>
    </source>
</evidence>
<name>A0A5R8XZU8_9BACT</name>
<evidence type="ECO:0000313" key="2">
    <source>
        <dbReference type="Proteomes" id="UP000308901"/>
    </source>
</evidence>
<dbReference type="Proteomes" id="UP000308901">
    <property type="component" value="Unassembled WGS sequence"/>
</dbReference>
<keyword evidence="2" id="KW-1185">Reference proteome</keyword>
<accession>A0A5R8XZU8</accession>
<proteinExistence type="predicted"/>
<dbReference type="Gene3D" id="3.30.530.20">
    <property type="match status" value="1"/>
</dbReference>
<sequence length="155" mass="18700">MFRYEKTSLIKNCTLEDLYEFHLDSNNLVKITPPDMKVTMLNDSFEAKEDEILRLKTEKKFMPIPIYWEVKILKNQKPNLLVDFAMKSPFRYWKHSHIFTKRGNSVELKDEVLYVLPFGKIGKLFNFFVERELEKMFNYRHKVTKEILSQQNNIN</sequence>
<dbReference type="CDD" id="cd07820">
    <property type="entry name" value="SRPBCC_3"/>
    <property type="match status" value="1"/>
</dbReference>
<dbReference type="OrthoDB" id="9801773at2"/>
<dbReference type="AlphaFoldDB" id="A0A5R8XZU8"/>
<organism evidence="1 2">
    <name type="scientific">Arcobacter arenosus</name>
    <dbReference type="NCBI Taxonomy" id="2576037"/>
    <lineage>
        <taxon>Bacteria</taxon>
        <taxon>Pseudomonadati</taxon>
        <taxon>Campylobacterota</taxon>
        <taxon>Epsilonproteobacteria</taxon>
        <taxon>Campylobacterales</taxon>
        <taxon>Arcobacteraceae</taxon>
        <taxon>Arcobacter</taxon>
    </lineage>
</organism>
<dbReference type="EMBL" id="VANU01000004">
    <property type="protein sequence ID" value="TLP37500.1"/>
    <property type="molecule type" value="Genomic_DNA"/>
</dbReference>
<dbReference type="RefSeq" id="WP_138152645.1">
    <property type="nucleotide sequence ID" value="NZ_VANU01000004.1"/>
</dbReference>
<comment type="caution">
    <text evidence="1">The sequence shown here is derived from an EMBL/GenBank/DDBJ whole genome shotgun (WGS) entry which is preliminary data.</text>
</comment>
<dbReference type="InterPro" id="IPR023393">
    <property type="entry name" value="START-like_dom_sf"/>
</dbReference>
<dbReference type="SUPFAM" id="SSF55961">
    <property type="entry name" value="Bet v1-like"/>
    <property type="match status" value="1"/>
</dbReference>
<protein>
    <submittedName>
        <fullName evidence="1">SRPBCC family protein</fullName>
    </submittedName>
</protein>